<feature type="region of interest" description="Disordered" evidence="1">
    <location>
        <begin position="1"/>
        <end position="52"/>
    </location>
</feature>
<evidence type="ECO:0000313" key="2">
    <source>
        <dbReference type="EMBL" id="KAG5580359.1"/>
    </source>
</evidence>
<dbReference type="EMBL" id="JACXVP010000010">
    <property type="protein sequence ID" value="KAG5580359.1"/>
    <property type="molecule type" value="Genomic_DNA"/>
</dbReference>
<dbReference type="Proteomes" id="UP000824120">
    <property type="component" value="Chromosome 10"/>
</dbReference>
<keyword evidence="3" id="KW-1185">Reference proteome</keyword>
<protein>
    <submittedName>
        <fullName evidence="2">Uncharacterized protein</fullName>
    </submittedName>
</protein>
<organism evidence="2 3">
    <name type="scientific">Solanum commersonii</name>
    <name type="common">Commerson's wild potato</name>
    <name type="synonym">Commerson's nightshade</name>
    <dbReference type="NCBI Taxonomy" id="4109"/>
    <lineage>
        <taxon>Eukaryota</taxon>
        <taxon>Viridiplantae</taxon>
        <taxon>Streptophyta</taxon>
        <taxon>Embryophyta</taxon>
        <taxon>Tracheophyta</taxon>
        <taxon>Spermatophyta</taxon>
        <taxon>Magnoliopsida</taxon>
        <taxon>eudicotyledons</taxon>
        <taxon>Gunneridae</taxon>
        <taxon>Pentapetalae</taxon>
        <taxon>asterids</taxon>
        <taxon>lamiids</taxon>
        <taxon>Solanales</taxon>
        <taxon>Solanaceae</taxon>
        <taxon>Solanoideae</taxon>
        <taxon>Solaneae</taxon>
        <taxon>Solanum</taxon>
    </lineage>
</organism>
<evidence type="ECO:0000256" key="1">
    <source>
        <dbReference type="SAM" id="MobiDB-lite"/>
    </source>
</evidence>
<feature type="compositionally biased region" description="Basic and acidic residues" evidence="1">
    <location>
        <begin position="26"/>
        <end position="36"/>
    </location>
</feature>
<proteinExistence type="predicted"/>
<accession>A0A9J5WYB4</accession>
<gene>
    <name evidence="2" type="ORF">H5410_050986</name>
</gene>
<dbReference type="AlphaFoldDB" id="A0A9J5WYB4"/>
<comment type="caution">
    <text evidence="2">The sequence shown here is derived from an EMBL/GenBank/DDBJ whole genome shotgun (WGS) entry which is preliminary data.</text>
</comment>
<sequence>MALSIIPRTDLSSREDKKAPGTYDEEEKRAGIHEGSEAGVGDGVSTGTESTLTSGEVSVGAALLLSSSSHVNSASIHRKSVEEDVVTFISLEGSQGTPVCQHNSVISTGNDRDVYVCLALKAISCETNSPSNLGGGGATGNALVVGGGAGVGTDSVVVGVVAEGVPVAVG</sequence>
<reference evidence="2 3" key="1">
    <citation type="submission" date="2020-09" db="EMBL/GenBank/DDBJ databases">
        <title>De no assembly of potato wild relative species, Solanum commersonii.</title>
        <authorList>
            <person name="Cho K."/>
        </authorList>
    </citation>
    <scope>NUCLEOTIDE SEQUENCE [LARGE SCALE GENOMIC DNA]</scope>
    <source>
        <strain evidence="2">LZ3.2</strain>
        <tissue evidence="2">Leaf</tissue>
    </source>
</reference>
<evidence type="ECO:0000313" key="3">
    <source>
        <dbReference type="Proteomes" id="UP000824120"/>
    </source>
</evidence>
<name>A0A9J5WYB4_SOLCO</name>